<proteinExistence type="predicted"/>
<reference evidence="1" key="1">
    <citation type="submission" date="2022-07" db="EMBL/GenBank/DDBJ databases">
        <title>Phylogenomic reconstructions and comparative analyses of Kickxellomycotina fungi.</title>
        <authorList>
            <person name="Reynolds N.K."/>
            <person name="Stajich J.E."/>
            <person name="Barry K."/>
            <person name="Grigoriev I.V."/>
            <person name="Crous P."/>
            <person name="Smith M.E."/>
        </authorList>
    </citation>
    <scope>NUCLEOTIDE SEQUENCE</scope>
    <source>
        <strain evidence="1">CBS 190363</strain>
    </source>
</reference>
<gene>
    <name evidence="1" type="ORF">IWW38_006224</name>
</gene>
<evidence type="ECO:0000313" key="1">
    <source>
        <dbReference type="EMBL" id="KAJ2878882.1"/>
    </source>
</evidence>
<keyword evidence="2" id="KW-1185">Reference proteome</keyword>
<sequence>AATSVPTPAPPTVQSLIPHSISSKRRIKSAATLAKGKAAVHTRDAEVGSESEQDVADDVVVAKSPADFSGPFFTIGAAEPSADDLVEDVVDLPAEKRDDSSVGAASTSQTHNAADELHYDPNSGYYYNYANERYYYYDAASGEYIDAQALYSHDDQDSGAGDTGDLSAPSRIDQSDLKRLIGRGGLKRGELHEIASAAIKDVSQTTQLHNSGYSDTRMAHELSAKRSAEQQRQVSKHIVVGDDADKKKKKSKNNIMYLALQAQEQGDKLSEAHSNRQRAKKAARA</sequence>
<feature type="non-terminal residue" evidence="1">
    <location>
        <position position="285"/>
    </location>
</feature>
<dbReference type="Proteomes" id="UP001139981">
    <property type="component" value="Unassembled WGS sequence"/>
</dbReference>
<dbReference type="EMBL" id="JANBVB010003438">
    <property type="protein sequence ID" value="KAJ2878882.1"/>
    <property type="molecule type" value="Genomic_DNA"/>
</dbReference>
<comment type="caution">
    <text evidence="1">The sequence shown here is derived from an EMBL/GenBank/DDBJ whole genome shotgun (WGS) entry which is preliminary data.</text>
</comment>
<accession>A0ACC1LTF8</accession>
<feature type="non-terminal residue" evidence="1">
    <location>
        <position position="1"/>
    </location>
</feature>
<organism evidence="1 2">
    <name type="scientific">Coemansia aciculifera</name>
    <dbReference type="NCBI Taxonomy" id="417176"/>
    <lineage>
        <taxon>Eukaryota</taxon>
        <taxon>Fungi</taxon>
        <taxon>Fungi incertae sedis</taxon>
        <taxon>Zoopagomycota</taxon>
        <taxon>Kickxellomycotina</taxon>
        <taxon>Kickxellomycetes</taxon>
        <taxon>Kickxellales</taxon>
        <taxon>Kickxellaceae</taxon>
        <taxon>Coemansia</taxon>
    </lineage>
</organism>
<evidence type="ECO:0000313" key="2">
    <source>
        <dbReference type="Proteomes" id="UP001139981"/>
    </source>
</evidence>
<name>A0ACC1LTF8_9FUNG</name>
<protein>
    <submittedName>
        <fullName evidence="1">Uncharacterized protein</fullName>
    </submittedName>
</protein>